<evidence type="ECO:0000256" key="1">
    <source>
        <dbReference type="SAM" id="MobiDB-lite"/>
    </source>
</evidence>
<name>A0A4V6DHS7_9PEZI</name>
<evidence type="ECO:0000313" key="2">
    <source>
        <dbReference type="EMBL" id="TKW57726.1"/>
    </source>
</evidence>
<feature type="region of interest" description="Disordered" evidence="1">
    <location>
        <begin position="61"/>
        <end position="109"/>
    </location>
</feature>
<feature type="region of interest" description="Disordered" evidence="1">
    <location>
        <begin position="13"/>
        <end position="35"/>
    </location>
</feature>
<dbReference type="AlphaFoldDB" id="A0A4V6DHS7"/>
<comment type="caution">
    <text evidence="2">The sequence shown here is derived from an EMBL/GenBank/DDBJ whole genome shotgun (WGS) entry which is preliminary data.</text>
</comment>
<accession>A0A4V6DHS7</accession>
<feature type="compositionally biased region" description="Basic and acidic residues" evidence="1">
    <location>
        <begin position="26"/>
        <end position="35"/>
    </location>
</feature>
<protein>
    <submittedName>
        <fullName evidence="2">Uncharacterized protein</fullName>
    </submittedName>
</protein>
<sequence length="109" mass="12198">MGVLCTQSCLRPVGAGAGALQAHNTPKIDREAKERKWGNYARGKGRRAAHVLATFPQAWVSLTDDDDDDDDNDDDDNDDDDERSRVGAWSRTDREQKSGWPKTNRPPLF</sequence>
<dbReference type="EMBL" id="PJEX01000037">
    <property type="protein sequence ID" value="TKW57726.1"/>
    <property type="molecule type" value="Genomic_DNA"/>
</dbReference>
<dbReference type="Proteomes" id="UP000310108">
    <property type="component" value="Unassembled WGS sequence"/>
</dbReference>
<feature type="compositionally biased region" description="Acidic residues" evidence="1">
    <location>
        <begin position="63"/>
        <end position="81"/>
    </location>
</feature>
<keyword evidence="3" id="KW-1185">Reference proteome</keyword>
<evidence type="ECO:0000313" key="3">
    <source>
        <dbReference type="Proteomes" id="UP000310108"/>
    </source>
</evidence>
<organism evidence="2 3">
    <name type="scientific">Colletotrichum tanaceti</name>
    <dbReference type="NCBI Taxonomy" id="1306861"/>
    <lineage>
        <taxon>Eukaryota</taxon>
        <taxon>Fungi</taxon>
        <taxon>Dikarya</taxon>
        <taxon>Ascomycota</taxon>
        <taxon>Pezizomycotina</taxon>
        <taxon>Sordariomycetes</taxon>
        <taxon>Hypocreomycetidae</taxon>
        <taxon>Glomerellales</taxon>
        <taxon>Glomerellaceae</taxon>
        <taxon>Colletotrichum</taxon>
        <taxon>Colletotrichum destructivum species complex</taxon>
    </lineage>
</organism>
<gene>
    <name evidence="2" type="ORF">CTA1_11522</name>
</gene>
<proteinExistence type="predicted"/>
<reference evidence="2 3" key="1">
    <citation type="journal article" date="2019" name="PLoS ONE">
        <title>Comparative genome analysis indicates high evolutionary potential of pathogenicity genes in Colletotrichum tanaceti.</title>
        <authorList>
            <person name="Lelwala R.V."/>
            <person name="Korhonen P.K."/>
            <person name="Young N.D."/>
            <person name="Scott J.B."/>
            <person name="Ades P.A."/>
            <person name="Gasser R.B."/>
            <person name="Taylor P.W.J."/>
        </authorList>
    </citation>
    <scope>NUCLEOTIDE SEQUENCE [LARGE SCALE GENOMIC DNA]</scope>
    <source>
        <strain evidence="2">BRIP57314</strain>
    </source>
</reference>